<dbReference type="EMBL" id="BJWL01000029">
    <property type="protein sequence ID" value="GFZ20945.1"/>
    <property type="molecule type" value="Genomic_DNA"/>
</dbReference>
<reference evidence="2 3" key="1">
    <citation type="submission" date="2019-07" db="EMBL/GenBank/DDBJ databases">
        <title>De Novo Assembly of kiwifruit Actinidia rufa.</title>
        <authorList>
            <person name="Sugita-Konishi S."/>
            <person name="Sato K."/>
            <person name="Mori E."/>
            <person name="Abe Y."/>
            <person name="Kisaki G."/>
            <person name="Hamano K."/>
            <person name="Suezawa K."/>
            <person name="Otani M."/>
            <person name="Fukuda T."/>
            <person name="Manabe T."/>
            <person name="Gomi K."/>
            <person name="Tabuchi M."/>
            <person name="Akimitsu K."/>
            <person name="Kataoka I."/>
        </authorList>
    </citation>
    <scope>NUCLEOTIDE SEQUENCE [LARGE SCALE GENOMIC DNA]</scope>
    <source>
        <strain evidence="3">cv. Fuchu</strain>
    </source>
</reference>
<keyword evidence="3" id="KW-1185">Reference proteome</keyword>
<proteinExistence type="predicted"/>
<organism evidence="2 3">
    <name type="scientific">Actinidia rufa</name>
    <dbReference type="NCBI Taxonomy" id="165716"/>
    <lineage>
        <taxon>Eukaryota</taxon>
        <taxon>Viridiplantae</taxon>
        <taxon>Streptophyta</taxon>
        <taxon>Embryophyta</taxon>
        <taxon>Tracheophyta</taxon>
        <taxon>Spermatophyta</taxon>
        <taxon>Magnoliopsida</taxon>
        <taxon>eudicotyledons</taxon>
        <taxon>Gunneridae</taxon>
        <taxon>Pentapetalae</taxon>
        <taxon>asterids</taxon>
        <taxon>Ericales</taxon>
        <taxon>Actinidiaceae</taxon>
        <taxon>Actinidia</taxon>
    </lineage>
</organism>
<accession>A0A7J0HD93</accession>
<protein>
    <submittedName>
        <fullName evidence="2">Uncharacterized protein</fullName>
    </submittedName>
</protein>
<feature type="region of interest" description="Disordered" evidence="1">
    <location>
        <begin position="112"/>
        <end position="133"/>
    </location>
</feature>
<comment type="caution">
    <text evidence="2">The sequence shown here is derived from an EMBL/GenBank/DDBJ whole genome shotgun (WGS) entry which is preliminary data.</text>
</comment>
<evidence type="ECO:0000256" key="1">
    <source>
        <dbReference type="SAM" id="MobiDB-lite"/>
    </source>
</evidence>
<dbReference type="AlphaFoldDB" id="A0A7J0HD93"/>
<gene>
    <name evidence="2" type="ORF">Acr_29g0001070</name>
</gene>
<evidence type="ECO:0000313" key="3">
    <source>
        <dbReference type="Proteomes" id="UP000585474"/>
    </source>
</evidence>
<name>A0A7J0HD93_9ERIC</name>
<dbReference type="Proteomes" id="UP000585474">
    <property type="component" value="Unassembled WGS sequence"/>
</dbReference>
<evidence type="ECO:0000313" key="2">
    <source>
        <dbReference type="EMBL" id="GFZ20945.1"/>
    </source>
</evidence>
<sequence>MRKGYPNNVKGWKRKFFFILEIIGNSFRDISGGRSFAGPEVVKYPSYNKLPILIDLKEQRFNKVLKKIWSGGFFPVTIVLGPKAFRKCFALGSKKMASGGGDNAEDKHVEGAAQVASDEGESHQSRDEHPRAMSRKIDMQKLACLAKGSKAATLSAKGMVINDSKGKGTMPQLKAKKKAAKSSKVVSKGATPVVAPEEGTSVNPSDVLGLNASMLENPERLEKEIDEHKAREVLARKSAVEEYKTLDDFQEIVEQAASRYYGEGFDLCKKQIGHFHPELDIEDMEIDDELP</sequence>
<feature type="compositionally biased region" description="Basic and acidic residues" evidence="1">
    <location>
        <begin position="120"/>
        <end position="133"/>
    </location>
</feature>